<gene>
    <name evidence="2" type="ORF">UPYG_G00052050</name>
</gene>
<accession>A0ABD0X7C0</accession>
<feature type="region of interest" description="Disordered" evidence="1">
    <location>
        <begin position="118"/>
        <end position="140"/>
    </location>
</feature>
<comment type="caution">
    <text evidence="2">The sequence shown here is derived from an EMBL/GenBank/DDBJ whole genome shotgun (WGS) entry which is preliminary data.</text>
</comment>
<protein>
    <submittedName>
        <fullName evidence="2">Uncharacterized protein</fullName>
    </submittedName>
</protein>
<feature type="compositionally biased region" description="Low complexity" evidence="1">
    <location>
        <begin position="284"/>
        <end position="298"/>
    </location>
</feature>
<feature type="region of interest" description="Disordered" evidence="1">
    <location>
        <begin position="171"/>
        <end position="494"/>
    </location>
</feature>
<feature type="region of interest" description="Disordered" evidence="1">
    <location>
        <begin position="1"/>
        <end position="30"/>
    </location>
</feature>
<dbReference type="EMBL" id="JAGEUA010000002">
    <property type="protein sequence ID" value="KAL1004906.1"/>
    <property type="molecule type" value="Genomic_DNA"/>
</dbReference>
<dbReference type="Pfam" id="PF15710">
    <property type="entry name" value="Brme1"/>
    <property type="match status" value="1"/>
</dbReference>
<feature type="compositionally biased region" description="Basic and acidic residues" evidence="1">
    <location>
        <begin position="130"/>
        <end position="140"/>
    </location>
</feature>
<dbReference type="Proteomes" id="UP001557470">
    <property type="component" value="Unassembled WGS sequence"/>
</dbReference>
<feature type="compositionally biased region" description="Basic and acidic residues" evidence="1">
    <location>
        <begin position="242"/>
        <end position="256"/>
    </location>
</feature>
<reference evidence="2 3" key="1">
    <citation type="submission" date="2024-06" db="EMBL/GenBank/DDBJ databases">
        <authorList>
            <person name="Pan Q."/>
            <person name="Wen M."/>
            <person name="Jouanno E."/>
            <person name="Zahm M."/>
            <person name="Klopp C."/>
            <person name="Cabau C."/>
            <person name="Louis A."/>
            <person name="Berthelot C."/>
            <person name="Parey E."/>
            <person name="Roest Crollius H."/>
            <person name="Montfort J."/>
            <person name="Robinson-Rechavi M."/>
            <person name="Bouchez O."/>
            <person name="Lampietro C."/>
            <person name="Lopez Roques C."/>
            <person name="Donnadieu C."/>
            <person name="Postlethwait J."/>
            <person name="Bobe J."/>
            <person name="Verreycken H."/>
            <person name="Guiguen Y."/>
        </authorList>
    </citation>
    <scope>NUCLEOTIDE SEQUENCE [LARGE SCALE GENOMIC DNA]</scope>
    <source>
        <strain evidence="2">Up_M1</strain>
        <tissue evidence="2">Testis</tissue>
    </source>
</reference>
<proteinExistence type="predicted"/>
<feature type="compositionally biased region" description="Low complexity" evidence="1">
    <location>
        <begin position="378"/>
        <end position="390"/>
    </location>
</feature>
<feature type="compositionally biased region" description="Basic and acidic residues" evidence="1">
    <location>
        <begin position="179"/>
        <end position="196"/>
    </location>
</feature>
<dbReference type="InterPro" id="IPR031441">
    <property type="entry name" value="Brme1"/>
</dbReference>
<dbReference type="AlphaFoldDB" id="A0ABD0X7C0"/>
<sequence length="570" mass="61331">MTRYLAGTMNKKRPSTTSFSSPQPRSLRPRKSVCYVDESNGKAMEVQALQKNSKETVLKSAFPKIPHSPLQDCTIDPIQQITLAGDTTALKQGGDSVELSPAVPVPEAEHIIGGAVEMSDTEQTNPANQECKDTSGKYDMDGEGKLGIQMLLNLPPSLALETYLQLGPPPALSPSKGVKGKDWDSQTASEDERCGERNPQPRMEEEGDPEQQNSREDPGACWSDARRSPPAKKRMRMGMRGLGERERKGGVEDGKTCAKRVMTARRRAAEQKEEAEGQWGDDGGAALVAAASVVSSSDQPLVPSNLPPAPGGGIPEETVREEGEEEQLQSGDKVVPSSPRCEAGSGSDPATGEQPAVPSEEKENQEGDGLGSAEPDQSTPRAPTPSTSSDPLEEDPQGDVRSSPPQWEAGARVGEVLQSRDLCLSEGCVQTESEHQDSPPPPKEPGPEWDDDDLGQPRETPASGGSEHNIHCAPSDEASKSDDTSVRPFGAEVPGYVSDSLLNTIALLEEDEGPEGDEDATQLVCGLIKELSSLNRLVMVTDRELETFRRGNKTARPPPRRVFPRRRIEI</sequence>
<organism evidence="2 3">
    <name type="scientific">Umbra pygmaea</name>
    <name type="common">Eastern mudminnow</name>
    <dbReference type="NCBI Taxonomy" id="75934"/>
    <lineage>
        <taxon>Eukaryota</taxon>
        <taxon>Metazoa</taxon>
        <taxon>Chordata</taxon>
        <taxon>Craniata</taxon>
        <taxon>Vertebrata</taxon>
        <taxon>Euteleostomi</taxon>
        <taxon>Actinopterygii</taxon>
        <taxon>Neopterygii</taxon>
        <taxon>Teleostei</taxon>
        <taxon>Protacanthopterygii</taxon>
        <taxon>Esociformes</taxon>
        <taxon>Umbridae</taxon>
        <taxon>Umbra</taxon>
    </lineage>
</organism>
<evidence type="ECO:0000256" key="1">
    <source>
        <dbReference type="SAM" id="MobiDB-lite"/>
    </source>
</evidence>
<name>A0ABD0X7C0_UMBPY</name>
<evidence type="ECO:0000313" key="2">
    <source>
        <dbReference type="EMBL" id="KAL1004906.1"/>
    </source>
</evidence>
<evidence type="ECO:0000313" key="3">
    <source>
        <dbReference type="Proteomes" id="UP001557470"/>
    </source>
</evidence>
<feature type="compositionally biased region" description="Polar residues" evidence="1">
    <location>
        <begin position="15"/>
        <end position="24"/>
    </location>
</feature>
<keyword evidence="3" id="KW-1185">Reference proteome</keyword>